<reference evidence="1 2" key="1">
    <citation type="submission" date="2016-11" db="EMBL/GenBank/DDBJ databases">
        <authorList>
            <person name="Jaros S."/>
            <person name="Januszkiewicz K."/>
            <person name="Wedrychowicz H."/>
        </authorList>
    </citation>
    <scope>NUCLEOTIDE SEQUENCE [LARGE SCALE GENOMIC DNA]</scope>
    <source>
        <strain evidence="1 2">ATCC 23634</strain>
    </source>
</reference>
<accession>A0A1K2HY48</accession>
<protein>
    <submittedName>
        <fullName evidence="1">Uncharacterized protein</fullName>
    </submittedName>
</protein>
<organism evidence="1 2">
    <name type="scientific">Devosia enhydra</name>
    <dbReference type="NCBI Taxonomy" id="665118"/>
    <lineage>
        <taxon>Bacteria</taxon>
        <taxon>Pseudomonadati</taxon>
        <taxon>Pseudomonadota</taxon>
        <taxon>Alphaproteobacteria</taxon>
        <taxon>Hyphomicrobiales</taxon>
        <taxon>Devosiaceae</taxon>
        <taxon>Devosia</taxon>
    </lineage>
</organism>
<sequence length="88" mass="9650">MAQKRVSVRLVAEGGRQVKAEFQGVGDAGESNFKRIERQADITGAVVRRVMGILGAAISTRQLVAYADQWTCARASIWPPARRKRALP</sequence>
<name>A0A1K2HY48_9HYPH</name>
<gene>
    <name evidence="1" type="ORF">SAMN02983003_2001</name>
</gene>
<keyword evidence="2" id="KW-1185">Reference proteome</keyword>
<dbReference type="Proteomes" id="UP000183447">
    <property type="component" value="Unassembled WGS sequence"/>
</dbReference>
<dbReference type="STRING" id="665118.SAMN02983003_2001"/>
<evidence type="ECO:0000313" key="1">
    <source>
        <dbReference type="EMBL" id="SFZ84422.1"/>
    </source>
</evidence>
<dbReference type="RefSeq" id="WP_210185463.1">
    <property type="nucleotide sequence ID" value="NZ_FPKU01000002.1"/>
</dbReference>
<dbReference type="EMBL" id="FPKU01000002">
    <property type="protein sequence ID" value="SFZ84422.1"/>
    <property type="molecule type" value="Genomic_DNA"/>
</dbReference>
<evidence type="ECO:0000313" key="2">
    <source>
        <dbReference type="Proteomes" id="UP000183447"/>
    </source>
</evidence>
<dbReference type="AlphaFoldDB" id="A0A1K2HY48"/>
<proteinExistence type="predicted"/>